<evidence type="ECO:0000256" key="5">
    <source>
        <dbReference type="SAM" id="Phobius"/>
    </source>
</evidence>
<feature type="transmembrane region" description="Helical" evidence="5">
    <location>
        <begin position="21"/>
        <end position="44"/>
    </location>
</feature>
<dbReference type="PANTHER" id="PTHR43066:SF11">
    <property type="entry name" value="PEPTIDASE S54 RHOMBOID DOMAIN-CONTAINING PROTEIN"/>
    <property type="match status" value="1"/>
</dbReference>
<proteinExistence type="predicted"/>
<dbReference type="Pfam" id="PF01694">
    <property type="entry name" value="Rhomboid"/>
    <property type="match status" value="1"/>
</dbReference>
<dbReference type="PANTHER" id="PTHR43066">
    <property type="entry name" value="RHOMBOID-RELATED PROTEIN"/>
    <property type="match status" value="1"/>
</dbReference>
<evidence type="ECO:0000313" key="8">
    <source>
        <dbReference type="Proteomes" id="UP000242818"/>
    </source>
</evidence>
<keyword evidence="8" id="KW-1185">Reference proteome</keyword>
<evidence type="ECO:0000256" key="2">
    <source>
        <dbReference type="ARBA" id="ARBA00022692"/>
    </source>
</evidence>
<dbReference type="GO" id="GO:0004252">
    <property type="term" value="F:serine-type endopeptidase activity"/>
    <property type="evidence" value="ECO:0007669"/>
    <property type="project" value="InterPro"/>
</dbReference>
<keyword evidence="2 5" id="KW-0812">Transmembrane</keyword>
<evidence type="ECO:0000256" key="3">
    <source>
        <dbReference type="ARBA" id="ARBA00022989"/>
    </source>
</evidence>
<evidence type="ECO:0000313" key="7">
    <source>
        <dbReference type="EMBL" id="SCB91855.1"/>
    </source>
</evidence>
<comment type="subcellular location">
    <subcellularLocation>
        <location evidence="1">Membrane</location>
        <topology evidence="1">Multi-pass membrane protein</topology>
    </subcellularLocation>
</comment>
<protein>
    <submittedName>
        <fullName evidence="7">Membrane associated serine protease, rhomboid family</fullName>
    </submittedName>
</protein>
<feature type="transmembrane region" description="Helical" evidence="5">
    <location>
        <begin position="183"/>
        <end position="202"/>
    </location>
</feature>
<feature type="transmembrane region" description="Helical" evidence="5">
    <location>
        <begin position="152"/>
        <end position="171"/>
    </location>
</feature>
<dbReference type="GO" id="GO:0006508">
    <property type="term" value="P:proteolysis"/>
    <property type="evidence" value="ECO:0007669"/>
    <property type="project" value="UniProtKB-KW"/>
</dbReference>
<reference evidence="7 8" key="1">
    <citation type="submission" date="2016-08" db="EMBL/GenBank/DDBJ databases">
        <authorList>
            <person name="Seilhamer J.J."/>
        </authorList>
    </citation>
    <scope>NUCLEOTIDE SEQUENCE [LARGE SCALE GENOMIC DNA]</scope>
    <source>
        <strain evidence="7 8">A37T2</strain>
    </source>
</reference>
<evidence type="ECO:0000256" key="1">
    <source>
        <dbReference type="ARBA" id="ARBA00004141"/>
    </source>
</evidence>
<dbReference type="GO" id="GO:0016020">
    <property type="term" value="C:membrane"/>
    <property type="evidence" value="ECO:0007669"/>
    <property type="project" value="UniProtKB-SubCell"/>
</dbReference>
<name>A0A1C4AB71_9BACT</name>
<dbReference type="RefSeq" id="WP_089709042.1">
    <property type="nucleotide sequence ID" value="NZ_FMAR01000002.1"/>
</dbReference>
<organism evidence="7 8">
    <name type="scientific">Chitinophaga costaii</name>
    <dbReference type="NCBI Taxonomy" id="1335309"/>
    <lineage>
        <taxon>Bacteria</taxon>
        <taxon>Pseudomonadati</taxon>
        <taxon>Bacteroidota</taxon>
        <taxon>Chitinophagia</taxon>
        <taxon>Chitinophagales</taxon>
        <taxon>Chitinophagaceae</taxon>
        <taxon>Chitinophaga</taxon>
    </lineage>
</organism>
<dbReference type="AlphaFoldDB" id="A0A1C4AB71"/>
<feature type="transmembrane region" description="Helical" evidence="5">
    <location>
        <begin position="208"/>
        <end position="224"/>
    </location>
</feature>
<sequence length="311" mass="34912">MQVAEKGHQPRLSLGEDRNMVTKLLSINLTLFAFLLFVKVIYLLGRYHESSFEDVMDWLTLPASPARLLTKPWSLLTSMFTHAAIHSNQWFDWSIVYNMIWLFFFGSTLQHLAGYQRIVPLYLYGGLVAALFYITGMNLIPSLHLLASTSYTLGAAGSVMCLAVAVTTLAPRYRILPTMGGGIPLWVITLLYVVSLLGSNVLEGHDNSLYLTLAGGALTGFVMIRQWERGNDWGAPLNRFLYKLSHLFHPDEENTRDLLVSTGMPFRRVSTKSPTVPEARLNEILDKISMQGIDALTLEEKETLLRASRGE</sequence>
<feature type="transmembrane region" description="Helical" evidence="5">
    <location>
        <begin position="90"/>
        <end position="109"/>
    </location>
</feature>
<dbReference type="EMBL" id="FMAR01000002">
    <property type="protein sequence ID" value="SCB91855.1"/>
    <property type="molecule type" value="Genomic_DNA"/>
</dbReference>
<keyword evidence="7" id="KW-0378">Hydrolase</keyword>
<gene>
    <name evidence="7" type="ORF">GA0116948_10252</name>
</gene>
<dbReference type="InterPro" id="IPR022764">
    <property type="entry name" value="Peptidase_S54_rhomboid_dom"/>
</dbReference>
<feature type="transmembrane region" description="Helical" evidence="5">
    <location>
        <begin position="121"/>
        <end position="140"/>
    </location>
</feature>
<dbReference type="Proteomes" id="UP000242818">
    <property type="component" value="Unassembled WGS sequence"/>
</dbReference>
<keyword evidence="3 5" id="KW-1133">Transmembrane helix</keyword>
<feature type="domain" description="Peptidase S54 rhomboid" evidence="6">
    <location>
        <begin position="71"/>
        <end position="223"/>
    </location>
</feature>
<evidence type="ECO:0000259" key="6">
    <source>
        <dbReference type="Pfam" id="PF01694"/>
    </source>
</evidence>
<accession>A0A1C4AB71</accession>
<evidence type="ECO:0000256" key="4">
    <source>
        <dbReference type="ARBA" id="ARBA00023136"/>
    </source>
</evidence>
<dbReference type="Gene3D" id="1.20.1540.10">
    <property type="entry name" value="Rhomboid-like"/>
    <property type="match status" value="1"/>
</dbReference>
<dbReference type="OrthoDB" id="680602at2"/>
<keyword evidence="4 5" id="KW-0472">Membrane</keyword>
<dbReference type="STRING" id="1335309.GA0116948_10252"/>
<keyword evidence="7" id="KW-0645">Protease</keyword>
<dbReference type="InterPro" id="IPR035952">
    <property type="entry name" value="Rhomboid-like_sf"/>
</dbReference>
<dbReference type="SUPFAM" id="SSF144091">
    <property type="entry name" value="Rhomboid-like"/>
    <property type="match status" value="1"/>
</dbReference>